<dbReference type="Pfam" id="PF00583">
    <property type="entry name" value="Acetyltransf_1"/>
    <property type="match status" value="1"/>
</dbReference>
<proteinExistence type="predicted"/>
<evidence type="ECO:0000256" key="2">
    <source>
        <dbReference type="ARBA" id="ARBA00023315"/>
    </source>
</evidence>
<dbReference type="PANTHER" id="PTHR43420:SF47">
    <property type="entry name" value="N-ACETYLTRANSFERASE DOMAIN-CONTAINING PROTEIN"/>
    <property type="match status" value="1"/>
</dbReference>
<evidence type="ECO:0000313" key="4">
    <source>
        <dbReference type="EMBL" id="MFC3022250.1"/>
    </source>
</evidence>
<dbReference type="PANTHER" id="PTHR43420">
    <property type="entry name" value="ACETYLTRANSFERASE"/>
    <property type="match status" value="1"/>
</dbReference>
<evidence type="ECO:0000256" key="1">
    <source>
        <dbReference type="ARBA" id="ARBA00022679"/>
    </source>
</evidence>
<dbReference type="RefSeq" id="WP_123014355.1">
    <property type="nucleotide sequence ID" value="NZ_AP024912.1"/>
</dbReference>
<keyword evidence="1 4" id="KW-0808">Transferase</keyword>
<dbReference type="PROSITE" id="PS51186">
    <property type="entry name" value="GNAT"/>
    <property type="match status" value="1"/>
</dbReference>
<dbReference type="InterPro" id="IPR016181">
    <property type="entry name" value="Acyl_CoA_acyltransferase"/>
</dbReference>
<comment type="caution">
    <text evidence="4">The sequence shown here is derived from an EMBL/GenBank/DDBJ whole genome shotgun (WGS) entry which is preliminary data.</text>
</comment>
<dbReference type="InterPro" id="IPR000182">
    <property type="entry name" value="GNAT_dom"/>
</dbReference>
<keyword evidence="2 4" id="KW-0012">Acyltransferase</keyword>
<protein>
    <submittedName>
        <fullName evidence="4">GNAT family N-acetyltransferase</fullName>
        <ecNumber evidence="4">2.3.1.-</ecNumber>
    </submittedName>
</protein>
<evidence type="ECO:0000259" key="3">
    <source>
        <dbReference type="PROSITE" id="PS51186"/>
    </source>
</evidence>
<dbReference type="GO" id="GO:0016746">
    <property type="term" value="F:acyltransferase activity"/>
    <property type="evidence" value="ECO:0007669"/>
    <property type="project" value="UniProtKB-KW"/>
</dbReference>
<organism evidence="4 5">
    <name type="scientific">Vibrio zhugei</name>
    <dbReference type="NCBI Taxonomy" id="2479546"/>
    <lineage>
        <taxon>Bacteria</taxon>
        <taxon>Pseudomonadati</taxon>
        <taxon>Pseudomonadota</taxon>
        <taxon>Gammaproteobacteria</taxon>
        <taxon>Vibrionales</taxon>
        <taxon>Vibrionaceae</taxon>
        <taxon>Vibrio</taxon>
    </lineage>
</organism>
<dbReference type="Gene3D" id="3.40.630.30">
    <property type="match status" value="1"/>
</dbReference>
<dbReference type="EC" id="2.3.1.-" evidence="4"/>
<evidence type="ECO:0000313" key="5">
    <source>
        <dbReference type="Proteomes" id="UP001595384"/>
    </source>
</evidence>
<gene>
    <name evidence="4" type="ORF">ACFODT_00070</name>
</gene>
<feature type="domain" description="N-acetyltransferase" evidence="3">
    <location>
        <begin position="10"/>
        <end position="141"/>
    </location>
</feature>
<dbReference type="CDD" id="cd04301">
    <property type="entry name" value="NAT_SF"/>
    <property type="match status" value="1"/>
</dbReference>
<dbReference type="InterPro" id="IPR050680">
    <property type="entry name" value="YpeA/RimI_acetyltransf"/>
</dbReference>
<dbReference type="EMBL" id="JBHRSE010000001">
    <property type="protein sequence ID" value="MFC3022250.1"/>
    <property type="molecule type" value="Genomic_DNA"/>
</dbReference>
<accession>A0ABV7C7G5</accession>
<sequence>MEWLPTDDKEFARTLTLANMQGYYDQYGITWDDHIFDASWQSFDNFEIYQSGQRVGVIRFSHDDNAVYIRDLQIGEKYRNQGVGAATLKFAKRYCQQAKRAELRLRVFANNPAKALYERLGFSVTGRDESLITMATVISPE</sequence>
<keyword evidence="5" id="KW-1185">Reference proteome</keyword>
<name>A0ABV7C7G5_9VIBR</name>
<dbReference type="Proteomes" id="UP001595384">
    <property type="component" value="Unassembled WGS sequence"/>
</dbReference>
<reference evidence="5" key="1">
    <citation type="journal article" date="2019" name="Int. J. Syst. Evol. Microbiol.">
        <title>The Global Catalogue of Microorganisms (GCM) 10K type strain sequencing project: providing services to taxonomists for standard genome sequencing and annotation.</title>
        <authorList>
            <consortium name="The Broad Institute Genomics Platform"/>
            <consortium name="The Broad Institute Genome Sequencing Center for Infectious Disease"/>
            <person name="Wu L."/>
            <person name="Ma J."/>
        </authorList>
    </citation>
    <scope>NUCLEOTIDE SEQUENCE [LARGE SCALE GENOMIC DNA]</scope>
    <source>
        <strain evidence="5">KCTC 62784</strain>
    </source>
</reference>
<dbReference type="SUPFAM" id="SSF55729">
    <property type="entry name" value="Acyl-CoA N-acyltransferases (Nat)"/>
    <property type="match status" value="1"/>
</dbReference>